<proteinExistence type="predicted"/>
<evidence type="ECO:0000313" key="1">
    <source>
        <dbReference type="EMBL" id="KFB40490.1"/>
    </source>
</evidence>
<protein>
    <submittedName>
        <fullName evidence="1 2">Uncharacterized protein</fullName>
    </submittedName>
</protein>
<dbReference type="VEuPathDB" id="VectorBase:ASIC007978"/>
<evidence type="ECO:0000313" key="3">
    <source>
        <dbReference type="Proteomes" id="UP000030765"/>
    </source>
</evidence>
<organism evidence="1">
    <name type="scientific">Anopheles sinensis</name>
    <name type="common">Mosquito</name>
    <dbReference type="NCBI Taxonomy" id="74873"/>
    <lineage>
        <taxon>Eukaryota</taxon>
        <taxon>Metazoa</taxon>
        <taxon>Ecdysozoa</taxon>
        <taxon>Arthropoda</taxon>
        <taxon>Hexapoda</taxon>
        <taxon>Insecta</taxon>
        <taxon>Pterygota</taxon>
        <taxon>Neoptera</taxon>
        <taxon>Endopterygota</taxon>
        <taxon>Diptera</taxon>
        <taxon>Nematocera</taxon>
        <taxon>Culicoidea</taxon>
        <taxon>Culicidae</taxon>
        <taxon>Anophelinae</taxon>
        <taxon>Anopheles</taxon>
    </lineage>
</organism>
<reference evidence="2" key="2">
    <citation type="submission" date="2020-05" db="UniProtKB">
        <authorList>
            <consortium name="EnsemblMetazoa"/>
        </authorList>
    </citation>
    <scope>IDENTIFICATION</scope>
</reference>
<sequence>MTPPNRAHSSFETHERFFHHATIERYADIICYRRRIPRLTALSIDDGNASGDGGEPDSRAASIDPAAINCELIYQEVIMAE</sequence>
<keyword evidence="3" id="KW-1185">Reference proteome</keyword>
<evidence type="ECO:0000313" key="2">
    <source>
        <dbReference type="EnsemblMetazoa" id="ASIC007978-PA"/>
    </source>
</evidence>
<gene>
    <name evidence="1" type="ORF">ZHAS_00007978</name>
</gene>
<dbReference type="Proteomes" id="UP000030765">
    <property type="component" value="Unassembled WGS sequence"/>
</dbReference>
<dbReference type="EMBL" id="ATLV01015546">
    <property type="status" value="NOT_ANNOTATED_CDS"/>
    <property type="molecule type" value="Genomic_DNA"/>
</dbReference>
<accession>A0A084VR96</accession>
<name>A0A084VR96_ANOSI</name>
<dbReference type="AlphaFoldDB" id="A0A084VR96"/>
<dbReference type="EMBL" id="KE525019">
    <property type="protein sequence ID" value="KFB40490.1"/>
    <property type="molecule type" value="Genomic_DNA"/>
</dbReference>
<dbReference type="EnsemblMetazoa" id="ASIC007978-RA">
    <property type="protein sequence ID" value="ASIC007978-PA"/>
    <property type="gene ID" value="ASIC007978"/>
</dbReference>
<reference evidence="1 3" key="1">
    <citation type="journal article" date="2014" name="BMC Genomics">
        <title>Genome sequence of Anopheles sinensis provides insight into genetics basis of mosquito competence for malaria parasites.</title>
        <authorList>
            <person name="Zhou D."/>
            <person name="Zhang D."/>
            <person name="Ding G."/>
            <person name="Shi L."/>
            <person name="Hou Q."/>
            <person name="Ye Y."/>
            <person name="Xu Y."/>
            <person name="Zhou H."/>
            <person name="Xiong C."/>
            <person name="Li S."/>
            <person name="Yu J."/>
            <person name="Hong S."/>
            <person name="Yu X."/>
            <person name="Zou P."/>
            <person name="Chen C."/>
            <person name="Chang X."/>
            <person name="Wang W."/>
            <person name="Lv Y."/>
            <person name="Sun Y."/>
            <person name="Ma L."/>
            <person name="Shen B."/>
            <person name="Zhu C."/>
        </authorList>
    </citation>
    <scope>NUCLEOTIDE SEQUENCE [LARGE SCALE GENOMIC DNA]</scope>
</reference>